<gene>
    <name evidence="1" type="ORF">BT62DRAFT_1009303</name>
</gene>
<dbReference type="Proteomes" id="UP000812287">
    <property type="component" value="Unassembled WGS sequence"/>
</dbReference>
<comment type="caution">
    <text evidence="1">The sequence shown here is derived from an EMBL/GenBank/DDBJ whole genome shotgun (WGS) entry which is preliminary data.</text>
</comment>
<sequence length="221" mass="25014">MHISANDLEDRQLYGLSRDCKSLVNYFHSGFRMVTIPQRYIEKDDKFSLTEGFQSILDRIFGNSVARHDATPFCVADKAMSIISNEHAIFQVSDFTIFLVCARPLLHVLLTRVSASAHNTNSETIVLLYDFQQVFQILGQIYGDIWGSTVVSGKSEIGQEPRLQAKRHSQTADCSTSVEAMHYKLSVFSWLILVKNDNLSARSPSSKFAFWLYVVPDASFM</sequence>
<evidence type="ECO:0000313" key="1">
    <source>
        <dbReference type="EMBL" id="KAG7443489.1"/>
    </source>
</evidence>
<proteinExistence type="predicted"/>
<accession>A0A9P7VP90</accession>
<name>A0A9P7VP90_9AGAR</name>
<protein>
    <submittedName>
        <fullName evidence="1">Uncharacterized protein</fullName>
    </submittedName>
</protein>
<dbReference type="AlphaFoldDB" id="A0A9P7VP90"/>
<keyword evidence="2" id="KW-1185">Reference proteome</keyword>
<dbReference type="RefSeq" id="XP_043036989.1">
    <property type="nucleotide sequence ID" value="XM_043177534.1"/>
</dbReference>
<reference evidence="1" key="1">
    <citation type="submission" date="2020-11" db="EMBL/GenBank/DDBJ databases">
        <title>Adaptations for nitrogen fixation in a non-lichenized fungal sporocarp promotes dispersal by wood-feeding termites.</title>
        <authorList>
            <consortium name="DOE Joint Genome Institute"/>
            <person name="Koch R.A."/>
            <person name="Yoon G."/>
            <person name="Arayal U."/>
            <person name="Lail K."/>
            <person name="Amirebrahimi M."/>
            <person name="Labutti K."/>
            <person name="Lipzen A."/>
            <person name="Riley R."/>
            <person name="Barry K."/>
            <person name="Henrissat B."/>
            <person name="Grigoriev I.V."/>
            <person name="Herr J.R."/>
            <person name="Aime M.C."/>
        </authorList>
    </citation>
    <scope>NUCLEOTIDE SEQUENCE</scope>
    <source>
        <strain evidence="1">MCA 3950</strain>
    </source>
</reference>
<organism evidence="1 2">
    <name type="scientific">Guyanagaster necrorhizus</name>
    <dbReference type="NCBI Taxonomy" id="856835"/>
    <lineage>
        <taxon>Eukaryota</taxon>
        <taxon>Fungi</taxon>
        <taxon>Dikarya</taxon>
        <taxon>Basidiomycota</taxon>
        <taxon>Agaricomycotina</taxon>
        <taxon>Agaricomycetes</taxon>
        <taxon>Agaricomycetidae</taxon>
        <taxon>Agaricales</taxon>
        <taxon>Marasmiineae</taxon>
        <taxon>Physalacriaceae</taxon>
        <taxon>Guyanagaster</taxon>
    </lineage>
</organism>
<evidence type="ECO:0000313" key="2">
    <source>
        <dbReference type="Proteomes" id="UP000812287"/>
    </source>
</evidence>
<dbReference type="EMBL" id="MU250545">
    <property type="protein sequence ID" value="KAG7443489.1"/>
    <property type="molecule type" value="Genomic_DNA"/>
</dbReference>
<dbReference type="GeneID" id="66099821"/>